<dbReference type="RefSeq" id="WP_285233098.1">
    <property type="nucleotide sequence ID" value="NZ_CP116346.1"/>
</dbReference>
<dbReference type="AlphaFoldDB" id="A0AA95NDA8"/>
<evidence type="ECO:0000313" key="2">
    <source>
        <dbReference type="Proteomes" id="UP001177769"/>
    </source>
</evidence>
<name>A0AA95NDA8_9BURK</name>
<gene>
    <name evidence="1" type="ORF">PFX98_24595</name>
</gene>
<dbReference type="InterPro" id="IPR008318">
    <property type="entry name" value="UCP030820"/>
</dbReference>
<organism evidence="1 2">
    <name type="scientific">Paucibacter sediminis</name>
    <dbReference type="NCBI Taxonomy" id="3019553"/>
    <lineage>
        <taxon>Bacteria</taxon>
        <taxon>Pseudomonadati</taxon>
        <taxon>Pseudomonadota</taxon>
        <taxon>Betaproteobacteria</taxon>
        <taxon>Burkholderiales</taxon>
        <taxon>Sphaerotilaceae</taxon>
        <taxon>Roseateles</taxon>
    </lineage>
</organism>
<accession>A0AA95NDA8</accession>
<dbReference type="Pfam" id="PF06073">
    <property type="entry name" value="DUF934"/>
    <property type="match status" value="1"/>
</dbReference>
<proteinExistence type="predicted"/>
<dbReference type="PIRSF" id="PIRSF030820">
    <property type="entry name" value="UCP030820"/>
    <property type="match status" value="1"/>
</dbReference>
<evidence type="ECO:0000313" key="1">
    <source>
        <dbReference type="EMBL" id="WIT12009.1"/>
    </source>
</evidence>
<dbReference type="KEGG" id="pais:PFX98_24595"/>
<reference evidence="1" key="1">
    <citation type="submission" date="2023-01" db="EMBL/GenBank/DDBJ databases">
        <title>Whole genome sequence of Paucibacter sp. S2-9 isolated from pond sediment.</title>
        <authorList>
            <person name="Jung J.Y."/>
        </authorList>
    </citation>
    <scope>NUCLEOTIDE SEQUENCE</scope>
    <source>
        <strain evidence="1">S2-9</strain>
    </source>
</reference>
<dbReference type="EMBL" id="CP116346">
    <property type="protein sequence ID" value="WIT12009.1"/>
    <property type="molecule type" value="Genomic_DNA"/>
</dbReference>
<keyword evidence="2" id="KW-1185">Reference proteome</keyword>
<protein>
    <submittedName>
        <fullName evidence="1">DUF934 domain-containing protein</fullName>
    </submittedName>
</protein>
<dbReference type="Proteomes" id="UP001177769">
    <property type="component" value="Chromosome"/>
</dbReference>
<sequence length="163" mass="18221">MKFIDTHHDQWHRCAGEDGPVSHPAAADHLLLSLEQWHAVRDTWPANLAVGVQLPNDVDVEDLAADLPRLALVALNFPKWVDGRAYTQARLLRVRLRFAGEIRAVGEVLVDMVPLLARTGFDAAQLRPDQSTEIAQQQLSFFPRHYQGDVTEPKPVFADKVAS</sequence>